<dbReference type="EMBL" id="VEPZ02001716">
    <property type="protein sequence ID" value="KAE8662157.1"/>
    <property type="molecule type" value="Genomic_DNA"/>
</dbReference>
<evidence type="ECO:0000256" key="1">
    <source>
        <dbReference type="SAM" id="MobiDB-lite"/>
    </source>
</evidence>
<reference evidence="2" key="1">
    <citation type="submission" date="2019-09" db="EMBL/GenBank/DDBJ databases">
        <title>Draft genome information of white flower Hibiscus syriacus.</title>
        <authorList>
            <person name="Kim Y.-M."/>
        </authorList>
    </citation>
    <scope>NUCLEOTIDE SEQUENCE [LARGE SCALE GENOMIC DNA]</scope>
    <source>
        <strain evidence="2">YM2019G1</strain>
    </source>
</reference>
<keyword evidence="3" id="KW-1185">Reference proteome</keyword>
<evidence type="ECO:0008006" key="4">
    <source>
        <dbReference type="Google" id="ProtNLM"/>
    </source>
</evidence>
<name>A0A6A2XZ93_HIBSY</name>
<feature type="region of interest" description="Disordered" evidence="1">
    <location>
        <begin position="114"/>
        <end position="149"/>
    </location>
</feature>
<sequence>MEALNFLRFWKHGHGVYRVNQAQHCNGNAAAAANAKFSGHEFEEGDDAFIDLEFPLREAEEDKGNARNAEACSLSPNDHFSKRKIMPIEPGPKPQTPIALLKSAQKFRVFHHKKTKAEAPKHEQHGGGNRFTRENSSRRTNGEIDDSSKRLSKDLVHKYLNVMKPLYKKISKVGISGDSSLLSTAASPATEYSTKEKQGNSRGIYKHMGKSKSSSAAASPINRRDDSLLLQHDGIQSAILHCKRSFNSSRESSWLSRCTSDSSSQEKLSNASSTDSSMFSRATSISARTSSEEHRLIFSIS</sequence>
<gene>
    <name evidence="2" type="ORF">F3Y22_tig00113719pilonHSYRG00117</name>
</gene>
<feature type="region of interest" description="Disordered" evidence="1">
    <location>
        <begin position="184"/>
        <end position="220"/>
    </location>
</feature>
<feature type="region of interest" description="Disordered" evidence="1">
    <location>
        <begin position="263"/>
        <end position="285"/>
    </location>
</feature>
<evidence type="ECO:0000313" key="3">
    <source>
        <dbReference type="Proteomes" id="UP000436088"/>
    </source>
</evidence>
<dbReference type="PANTHER" id="PTHR33929">
    <property type="entry name" value="MEMBRANE-ASSOCIATED KINASE REGULATOR 2-RELATED"/>
    <property type="match status" value="1"/>
</dbReference>
<dbReference type="AlphaFoldDB" id="A0A6A2XZ93"/>
<dbReference type="InterPro" id="IPR039619">
    <property type="entry name" value="MAKR2/5"/>
</dbReference>
<protein>
    <recommendedName>
        <fullName evidence="4">Membrane-associated kinase regulator 5</fullName>
    </recommendedName>
</protein>
<dbReference type="Proteomes" id="UP000436088">
    <property type="component" value="Unassembled WGS sequence"/>
</dbReference>
<accession>A0A6A2XZ93</accession>
<feature type="compositionally biased region" description="Polar residues" evidence="1">
    <location>
        <begin position="263"/>
        <end position="279"/>
    </location>
</feature>
<evidence type="ECO:0000313" key="2">
    <source>
        <dbReference type="EMBL" id="KAE8662157.1"/>
    </source>
</evidence>
<comment type="caution">
    <text evidence="2">The sequence shown here is derived from an EMBL/GenBank/DDBJ whole genome shotgun (WGS) entry which is preliminary data.</text>
</comment>
<organism evidence="2 3">
    <name type="scientific">Hibiscus syriacus</name>
    <name type="common">Rose of Sharon</name>
    <dbReference type="NCBI Taxonomy" id="106335"/>
    <lineage>
        <taxon>Eukaryota</taxon>
        <taxon>Viridiplantae</taxon>
        <taxon>Streptophyta</taxon>
        <taxon>Embryophyta</taxon>
        <taxon>Tracheophyta</taxon>
        <taxon>Spermatophyta</taxon>
        <taxon>Magnoliopsida</taxon>
        <taxon>eudicotyledons</taxon>
        <taxon>Gunneridae</taxon>
        <taxon>Pentapetalae</taxon>
        <taxon>rosids</taxon>
        <taxon>malvids</taxon>
        <taxon>Malvales</taxon>
        <taxon>Malvaceae</taxon>
        <taxon>Malvoideae</taxon>
        <taxon>Hibiscus</taxon>
    </lineage>
</organism>
<dbReference type="GO" id="GO:0005886">
    <property type="term" value="C:plasma membrane"/>
    <property type="evidence" value="ECO:0007669"/>
    <property type="project" value="InterPro"/>
</dbReference>
<dbReference type="PANTHER" id="PTHR33929:SF4">
    <property type="entry name" value="MEMBRANE-ASSOCIATED KINASE REGULATOR 5"/>
    <property type="match status" value="1"/>
</dbReference>
<proteinExistence type="predicted"/>
<feature type="compositionally biased region" description="Basic and acidic residues" evidence="1">
    <location>
        <begin position="116"/>
        <end position="149"/>
    </location>
</feature>
<dbReference type="OrthoDB" id="689803at2759"/>